<evidence type="ECO:0000313" key="1">
    <source>
        <dbReference type="EMBL" id="EHP46514.1"/>
    </source>
</evidence>
<dbReference type="STRING" id="742817.HMPREF9449_02131"/>
<dbReference type="HOGENOM" id="CLU_3313663_0_0_10"/>
<reference evidence="1 2" key="1">
    <citation type="submission" date="2012-01" db="EMBL/GenBank/DDBJ databases">
        <title>The Genome Sequence of Odoribacter laneus YIT 12061.</title>
        <authorList>
            <consortium name="The Broad Institute Genome Sequencing Platform"/>
            <person name="Earl A."/>
            <person name="Ward D."/>
            <person name="Feldgarden M."/>
            <person name="Gevers D."/>
            <person name="Morotomi M."/>
            <person name="Young S.K."/>
            <person name="Zeng Q."/>
            <person name="Gargeya S."/>
            <person name="Fitzgerald M."/>
            <person name="Haas B."/>
            <person name="Abouelleil A."/>
            <person name="Alvarado L."/>
            <person name="Arachchi H.M."/>
            <person name="Berlin A."/>
            <person name="Chapman S.B."/>
            <person name="Gearin G."/>
            <person name="Goldberg J."/>
            <person name="Griggs A."/>
            <person name="Gujja S."/>
            <person name="Hansen M."/>
            <person name="Heiman D."/>
            <person name="Howarth C."/>
            <person name="Larimer J."/>
            <person name="Lui A."/>
            <person name="MacDonald P.J.P."/>
            <person name="McCowen C."/>
            <person name="Montmayeur A."/>
            <person name="Murphy C."/>
            <person name="Neiman D."/>
            <person name="Pearson M."/>
            <person name="Priest M."/>
            <person name="Roberts A."/>
            <person name="Saif S."/>
            <person name="Shea T."/>
            <person name="Sisk P."/>
            <person name="Stolte C."/>
            <person name="Sykes S."/>
            <person name="Wortman J."/>
            <person name="Nusbaum C."/>
            <person name="Birren B."/>
        </authorList>
    </citation>
    <scope>NUCLEOTIDE SEQUENCE [LARGE SCALE GENOMIC DNA]</scope>
    <source>
        <strain evidence="1 2">YIT 12061</strain>
    </source>
</reference>
<protein>
    <submittedName>
        <fullName evidence="1">Uncharacterized protein</fullName>
    </submittedName>
</protein>
<dbReference type="PATRIC" id="fig|742817.3.peg.2280"/>
<proteinExistence type="predicted"/>
<organism evidence="1 2">
    <name type="scientific">Odoribacter laneus YIT 12061</name>
    <dbReference type="NCBI Taxonomy" id="742817"/>
    <lineage>
        <taxon>Bacteria</taxon>
        <taxon>Pseudomonadati</taxon>
        <taxon>Bacteroidota</taxon>
        <taxon>Bacteroidia</taxon>
        <taxon>Bacteroidales</taxon>
        <taxon>Odoribacteraceae</taxon>
        <taxon>Odoribacter</taxon>
    </lineage>
</organism>
<gene>
    <name evidence="1" type="ORF">HMPREF9449_02131</name>
</gene>
<dbReference type="AlphaFoldDB" id="H1DIA2"/>
<evidence type="ECO:0000313" key="2">
    <source>
        <dbReference type="Proteomes" id="UP000004892"/>
    </source>
</evidence>
<comment type="caution">
    <text evidence="1">The sequence shown here is derived from an EMBL/GenBank/DDBJ whole genome shotgun (WGS) entry which is preliminary data.</text>
</comment>
<accession>H1DIA2</accession>
<dbReference type="Proteomes" id="UP000004892">
    <property type="component" value="Unassembled WGS sequence"/>
</dbReference>
<sequence>MSKILLDIFFVKKSADPCVYYEKFVDLRYNRNYGRLWKN</sequence>
<keyword evidence="2" id="KW-1185">Reference proteome</keyword>
<name>H1DIA2_9BACT</name>
<dbReference type="EMBL" id="ADMC01000025">
    <property type="protein sequence ID" value="EHP46514.1"/>
    <property type="molecule type" value="Genomic_DNA"/>
</dbReference>